<sequence>MGLLDFQQAFANFATFPMLKNYDQDLVEEKKLIRGLDAAAAGEFGAEQTLAKIAKTSILQLRQLPDFEELRPGSCGREETYKLPTGIHQLRQLPNVENYGQDLVEEKKLIRANGKARKNLLLLFNHRNFHRPSSFHHATMGLLDFQQAFGNFTNFPMLKNYGQDLVEEKKFIRGLVALQQCKFDMEQTLSKIAKRRIRQLRQVHDVENYGEDLVEEKKLISGLDVAAAGEFGMEQTPSKIAKTRGLDAAAAGEFGAKQTLAFAIFPMLKNYGQDLVEEKKLIRKHLLFVECADALSDILCANHRDSSAELPPWSSLSRHRLTDPHLPRAVGALVASGVRLREGCESGFGVKLASVDLEKSRGDSHLTVDQLFLGLLEDSQIKDLLKDAGISDIARVRAEVEKLHGNSEVRKGENVSQDGDTKFQVLKTYGRGLVEIAGKLNLDIIVEHSGFILSVIDLVISILSWQFKNNPVLVGEFLQEVVEGLAQRIARGHVPSNLLDVHFVALDMSALIAGVKDHSEFQDRVKAVLEEVEEAKGKVILFIDKIHLVLGAGEAEGTLDDANLFKPMLARGQLRCIGTTSFEDYRKYIDKDSVLKSLIASLADGQNWDVDFTNTVIIMTSNLTRTEKDSPLQIAREILIDEVRQHFEPEDLNRFDEIVIFDPLSHDQLRKVARFQMVDIALRLAQRGVALSVTDAAWDVVVSESYHLVIN</sequence>
<keyword evidence="2" id="KW-0067">ATP-binding</keyword>
<dbReference type="GO" id="GO:0016887">
    <property type="term" value="F:ATP hydrolysis activity"/>
    <property type="evidence" value="ECO:0007669"/>
    <property type="project" value="InterPro"/>
</dbReference>
<reference evidence="5 6" key="1">
    <citation type="submission" date="2020-08" db="EMBL/GenBank/DDBJ databases">
        <title>Plant Genome Project.</title>
        <authorList>
            <person name="Zhang R.-G."/>
        </authorList>
    </citation>
    <scope>NUCLEOTIDE SEQUENCE [LARGE SCALE GENOMIC DNA]</scope>
    <source>
        <tissue evidence="5">Rhizome</tissue>
    </source>
</reference>
<keyword evidence="6" id="KW-1185">Reference proteome</keyword>
<dbReference type="EMBL" id="JACMSC010000010">
    <property type="protein sequence ID" value="KAG6505686.1"/>
    <property type="molecule type" value="Genomic_DNA"/>
</dbReference>
<proteinExistence type="predicted"/>
<dbReference type="CDD" id="cd00009">
    <property type="entry name" value="AAA"/>
    <property type="match status" value="1"/>
</dbReference>
<gene>
    <name evidence="5" type="ORF">ZIOFF_038051</name>
</gene>
<evidence type="ECO:0000259" key="3">
    <source>
        <dbReference type="Pfam" id="PF10431"/>
    </source>
</evidence>
<comment type="caution">
    <text evidence="5">The sequence shown here is derived from an EMBL/GenBank/DDBJ whole genome shotgun (WGS) entry which is preliminary data.</text>
</comment>
<dbReference type="InterPro" id="IPR036628">
    <property type="entry name" value="Clp_N_dom_sf"/>
</dbReference>
<dbReference type="GO" id="GO:0005524">
    <property type="term" value="F:ATP binding"/>
    <property type="evidence" value="ECO:0007669"/>
    <property type="project" value="UniProtKB-KW"/>
</dbReference>
<dbReference type="Pfam" id="PF10431">
    <property type="entry name" value="ClpB_D2-small"/>
    <property type="match status" value="1"/>
</dbReference>
<dbReference type="InterPro" id="IPR019489">
    <property type="entry name" value="Clp_ATPase_C"/>
</dbReference>
<dbReference type="Pfam" id="PF23569">
    <property type="entry name" value="NBD_SMAX1"/>
    <property type="match status" value="1"/>
</dbReference>
<dbReference type="InterPro" id="IPR050130">
    <property type="entry name" value="ClpA_ClpB"/>
</dbReference>
<dbReference type="PANTHER" id="PTHR11638:SF18">
    <property type="entry name" value="HEAT SHOCK PROTEIN 104"/>
    <property type="match status" value="1"/>
</dbReference>
<dbReference type="GO" id="GO:0034605">
    <property type="term" value="P:cellular response to heat"/>
    <property type="evidence" value="ECO:0007669"/>
    <property type="project" value="TreeGrafter"/>
</dbReference>
<feature type="domain" description="Clp ATPase C-terminal" evidence="3">
    <location>
        <begin position="664"/>
        <end position="707"/>
    </location>
</feature>
<dbReference type="Gene3D" id="3.40.50.300">
    <property type="entry name" value="P-loop containing nucleotide triphosphate hydrolases"/>
    <property type="match status" value="1"/>
</dbReference>
<evidence type="ECO:0000313" key="5">
    <source>
        <dbReference type="EMBL" id="KAG6505686.1"/>
    </source>
</evidence>
<dbReference type="InterPro" id="IPR027417">
    <property type="entry name" value="P-loop_NTPase"/>
</dbReference>
<evidence type="ECO:0000259" key="4">
    <source>
        <dbReference type="Pfam" id="PF23569"/>
    </source>
</evidence>
<keyword evidence="1" id="KW-0547">Nucleotide-binding</keyword>
<dbReference type="AlphaFoldDB" id="A0A8J5GE22"/>
<dbReference type="Gene3D" id="1.10.1780.10">
    <property type="entry name" value="Clp, N-terminal domain"/>
    <property type="match status" value="1"/>
</dbReference>
<evidence type="ECO:0000256" key="2">
    <source>
        <dbReference type="ARBA" id="ARBA00022840"/>
    </source>
</evidence>
<name>A0A8J5GE22_ZINOF</name>
<dbReference type="PANTHER" id="PTHR11638">
    <property type="entry name" value="ATP-DEPENDENT CLP PROTEASE"/>
    <property type="match status" value="1"/>
</dbReference>
<protein>
    <submittedName>
        <fullName evidence="5">Uncharacterized protein</fullName>
    </submittedName>
</protein>
<dbReference type="Proteomes" id="UP000734854">
    <property type="component" value="Unassembled WGS sequence"/>
</dbReference>
<evidence type="ECO:0000256" key="1">
    <source>
        <dbReference type="ARBA" id="ARBA00022741"/>
    </source>
</evidence>
<dbReference type="SUPFAM" id="SSF52540">
    <property type="entry name" value="P-loop containing nucleoside triphosphate hydrolases"/>
    <property type="match status" value="2"/>
</dbReference>
<evidence type="ECO:0000313" key="6">
    <source>
        <dbReference type="Proteomes" id="UP000734854"/>
    </source>
</evidence>
<dbReference type="InterPro" id="IPR058680">
    <property type="entry name" value="NBD_SMAX1-like"/>
</dbReference>
<accession>A0A8J5GE22</accession>
<feature type="domain" description="SMAX1-like nucleotide binding" evidence="4">
    <location>
        <begin position="456"/>
        <end position="549"/>
    </location>
</feature>
<dbReference type="GO" id="GO:0005737">
    <property type="term" value="C:cytoplasm"/>
    <property type="evidence" value="ECO:0007669"/>
    <property type="project" value="TreeGrafter"/>
</dbReference>
<organism evidence="5 6">
    <name type="scientific">Zingiber officinale</name>
    <name type="common">Ginger</name>
    <name type="synonym">Amomum zingiber</name>
    <dbReference type="NCBI Taxonomy" id="94328"/>
    <lineage>
        <taxon>Eukaryota</taxon>
        <taxon>Viridiplantae</taxon>
        <taxon>Streptophyta</taxon>
        <taxon>Embryophyta</taxon>
        <taxon>Tracheophyta</taxon>
        <taxon>Spermatophyta</taxon>
        <taxon>Magnoliopsida</taxon>
        <taxon>Liliopsida</taxon>
        <taxon>Zingiberales</taxon>
        <taxon>Zingiberaceae</taxon>
        <taxon>Zingiber</taxon>
    </lineage>
</organism>